<sequence length="191" mass="20993">MVKGKKDDKRLITPIEAYLNLPAFLGIVSSSIEVFRKETIGYLLGFKGENKFIVEYAIPYQAVETGLTHATVDMDRVARINEILGKVSEGIEFIGDFHSHTQYGDAPATVTPSSSDLMSSVPGDLNIICAVNLKKRSVKWHEDNRGVLIGTIGSYRIIIGGFYVAKAGIGARYQRVSIKCPSVTGLREKKK</sequence>
<dbReference type="Gene3D" id="3.40.140.10">
    <property type="entry name" value="Cytidine Deaminase, domain 2"/>
    <property type="match status" value="1"/>
</dbReference>
<dbReference type="SUPFAM" id="SSF102712">
    <property type="entry name" value="JAB1/MPN domain"/>
    <property type="match status" value="1"/>
</dbReference>
<reference evidence="1 2" key="1">
    <citation type="journal article" date="2015" name="Microbiome">
        <title>Genomic resolution of linkages in carbon, nitrogen, and sulfur cycling among widespread estuary sediment bacteria.</title>
        <authorList>
            <person name="Baker B.J."/>
            <person name="Lazar C.S."/>
            <person name="Teske A.P."/>
            <person name="Dick G.J."/>
        </authorList>
    </citation>
    <scope>NUCLEOTIDE SEQUENCE [LARGE SCALE GENOMIC DNA]</scope>
    <source>
        <strain evidence="1">DG_78</strain>
    </source>
</reference>
<gene>
    <name evidence="1" type="ORF">AMJ52_00185</name>
</gene>
<proteinExistence type="predicted"/>
<evidence type="ECO:0008006" key="3">
    <source>
        <dbReference type="Google" id="ProtNLM"/>
    </source>
</evidence>
<name>A0A0S7YIT4_UNCT6</name>
<comment type="caution">
    <text evidence="1">The sequence shown here is derived from an EMBL/GenBank/DDBJ whole genome shotgun (WGS) entry which is preliminary data.</text>
</comment>
<accession>A0A0S7YIT4</accession>
<evidence type="ECO:0000313" key="1">
    <source>
        <dbReference type="EMBL" id="KPJ74566.1"/>
    </source>
</evidence>
<dbReference type="AlphaFoldDB" id="A0A0S7YIT4"/>
<dbReference type="EMBL" id="LJNI01000001">
    <property type="protein sequence ID" value="KPJ74566.1"/>
    <property type="molecule type" value="Genomic_DNA"/>
</dbReference>
<organism evidence="1 2">
    <name type="scientific">candidate division TA06 bacterium DG_78</name>
    <dbReference type="NCBI Taxonomy" id="1703772"/>
    <lineage>
        <taxon>Bacteria</taxon>
        <taxon>Bacteria division TA06</taxon>
    </lineage>
</organism>
<protein>
    <recommendedName>
        <fullName evidence="3">JAB domain-containing protein</fullName>
    </recommendedName>
</protein>
<dbReference type="Proteomes" id="UP000051012">
    <property type="component" value="Unassembled WGS sequence"/>
</dbReference>
<evidence type="ECO:0000313" key="2">
    <source>
        <dbReference type="Proteomes" id="UP000051012"/>
    </source>
</evidence>